<dbReference type="InterPro" id="IPR011042">
    <property type="entry name" value="6-blade_b-propeller_TolB-like"/>
</dbReference>
<proteinExistence type="inferred from homology"/>
<dbReference type="InterPro" id="IPR011659">
    <property type="entry name" value="WD40"/>
</dbReference>
<evidence type="ECO:0000256" key="2">
    <source>
        <dbReference type="ARBA" id="ARBA00009820"/>
    </source>
</evidence>
<dbReference type="SUPFAM" id="SSF69304">
    <property type="entry name" value="Tricorn protease N-terminal domain"/>
    <property type="match status" value="1"/>
</dbReference>
<reference evidence="7 8" key="1">
    <citation type="submission" date="2018-10" db="EMBL/GenBank/DDBJ databases">
        <title>Genomic Encyclopedia of Type Strains, Phase IV (KMG-IV): sequencing the most valuable type-strain genomes for metagenomic binning, comparative biology and taxonomic classification.</title>
        <authorList>
            <person name="Goeker M."/>
        </authorList>
    </citation>
    <scope>NUCLEOTIDE SEQUENCE [LARGE SCALE GENOMIC DNA]</scope>
    <source>
        <strain evidence="7 8">DSM 23841</strain>
    </source>
</reference>
<comment type="caution">
    <text evidence="7">The sequence shown here is derived from an EMBL/GenBank/DDBJ whole genome shotgun (WGS) entry which is preliminary data.</text>
</comment>
<feature type="signal peptide" evidence="5">
    <location>
        <begin position="1"/>
        <end position="22"/>
    </location>
</feature>
<keyword evidence="5" id="KW-0132">Cell division</keyword>
<dbReference type="OrthoDB" id="9802240at2"/>
<dbReference type="GO" id="GO:0042597">
    <property type="term" value="C:periplasmic space"/>
    <property type="evidence" value="ECO:0007669"/>
    <property type="project" value="UniProtKB-SubCell"/>
</dbReference>
<keyword evidence="3 5" id="KW-0732">Signal</keyword>
<gene>
    <name evidence="5" type="primary">tolB</name>
    <name evidence="7" type="ORF">DFR40_2466</name>
</gene>
<dbReference type="GO" id="GO:0017038">
    <property type="term" value="P:protein import"/>
    <property type="evidence" value="ECO:0007669"/>
    <property type="project" value="InterPro"/>
</dbReference>
<feature type="domain" description="TolB N-terminal" evidence="6">
    <location>
        <begin position="24"/>
        <end position="121"/>
    </location>
</feature>
<evidence type="ECO:0000256" key="3">
    <source>
        <dbReference type="ARBA" id="ARBA00022729"/>
    </source>
</evidence>
<dbReference type="InterPro" id="IPR007195">
    <property type="entry name" value="TolB_N"/>
</dbReference>
<evidence type="ECO:0000259" key="6">
    <source>
        <dbReference type="Pfam" id="PF04052"/>
    </source>
</evidence>
<evidence type="ECO:0000313" key="7">
    <source>
        <dbReference type="EMBL" id="RKT51253.1"/>
    </source>
</evidence>
<accession>A0A495VS10</accession>
<keyword evidence="8" id="KW-1185">Reference proteome</keyword>
<evidence type="ECO:0000313" key="8">
    <source>
        <dbReference type="Proteomes" id="UP000270626"/>
    </source>
</evidence>
<comment type="function">
    <text evidence="5">Part of the Tol-Pal system, which plays a role in outer membrane invagination during cell division and is important for maintaining outer membrane integrity.</text>
</comment>
<dbReference type="Gene3D" id="3.40.50.10070">
    <property type="entry name" value="TolB, N-terminal domain"/>
    <property type="match status" value="1"/>
</dbReference>
<dbReference type="AlphaFoldDB" id="A0A495VS10"/>
<keyword evidence="5" id="KW-0131">Cell cycle</keyword>
<protein>
    <recommendedName>
        <fullName evidence="5">Tol-Pal system protein TolB</fullName>
    </recommendedName>
</protein>
<dbReference type="SUPFAM" id="SSF52964">
    <property type="entry name" value="TolB, N-terminal domain"/>
    <property type="match status" value="1"/>
</dbReference>
<comment type="subcellular location">
    <subcellularLocation>
        <location evidence="1 5">Periplasm</location>
    </subcellularLocation>
</comment>
<dbReference type="HAMAP" id="MF_00671">
    <property type="entry name" value="TolB"/>
    <property type="match status" value="1"/>
</dbReference>
<dbReference type="PANTHER" id="PTHR36842:SF1">
    <property type="entry name" value="PROTEIN TOLB"/>
    <property type="match status" value="1"/>
</dbReference>
<name>A0A495VS10_9RHOO</name>
<dbReference type="InterPro" id="IPR014167">
    <property type="entry name" value="Tol-Pal_TolB"/>
</dbReference>
<evidence type="ECO:0000256" key="1">
    <source>
        <dbReference type="ARBA" id="ARBA00004418"/>
    </source>
</evidence>
<sequence length="423" mass="45075" precursor="true">MSRISRRIFLLFGLLTATFAQAQLSIEITGAGASRIPVSIADFAGDPTLSRIVVGTVRADLERSGLFKLVDPAGMMLDENAAIDYPAWKARGADAIAAGSVGRTADGRIEARFRLYDTQKGVALGGAAYVTNSAQLRMAGHRIADFIYEKLTGEPGVFSTRIAYVLKARGQYLLQIADADGQGAATALTSSEPIISPVWSPDGGRLAYVSFEKKKPVIYVHSLATGQRHIVANFKGSNSAPAWSPDGRKLAVVLSKDGNSQLYSVNVDGSGLQRLSQSAGIDTEPRYSPDGAAIYFTSDRGGSPQIYRIDANGGAAQRVTFEGSYNVSPRPSPDGRSLAFIARRDGRFQLAVMDLASRQVQVLTDSTKDESPSFAPNSRMILIATEVGGRGLLSAVSADGRIKQRLSIAAGDVREPAWGPFLK</sequence>
<dbReference type="Pfam" id="PF04052">
    <property type="entry name" value="TolB_N"/>
    <property type="match status" value="1"/>
</dbReference>
<feature type="chain" id="PRO_5019874675" description="Tol-Pal system protein TolB" evidence="5">
    <location>
        <begin position="23"/>
        <end position="423"/>
    </location>
</feature>
<keyword evidence="4 5" id="KW-0574">Periplasm</keyword>
<organism evidence="7 8">
    <name type="scientific">Azonexus fungiphilus</name>
    <dbReference type="NCBI Taxonomy" id="146940"/>
    <lineage>
        <taxon>Bacteria</taxon>
        <taxon>Pseudomonadati</taxon>
        <taxon>Pseudomonadota</taxon>
        <taxon>Betaproteobacteria</taxon>
        <taxon>Rhodocyclales</taxon>
        <taxon>Azonexaceae</taxon>
        <taxon>Azonexus</taxon>
    </lineage>
</organism>
<dbReference type="GO" id="GO:0051301">
    <property type="term" value="P:cell division"/>
    <property type="evidence" value="ECO:0007669"/>
    <property type="project" value="UniProtKB-UniRule"/>
</dbReference>
<dbReference type="EMBL" id="RBXP01000016">
    <property type="protein sequence ID" value="RKT51253.1"/>
    <property type="molecule type" value="Genomic_DNA"/>
</dbReference>
<comment type="subunit">
    <text evidence="5">The Tol-Pal system is composed of five core proteins: the inner membrane proteins TolA, TolQ and TolR, the periplasmic protein TolB and the outer membrane protein Pal. They form a network linking the inner and outer membranes and the peptidoglycan layer.</text>
</comment>
<dbReference type="Pfam" id="PF07676">
    <property type="entry name" value="PD40"/>
    <property type="match status" value="4"/>
</dbReference>
<dbReference type="Gene3D" id="2.120.10.30">
    <property type="entry name" value="TolB, C-terminal domain"/>
    <property type="match status" value="1"/>
</dbReference>
<comment type="similarity">
    <text evidence="2 5">Belongs to the TolB family.</text>
</comment>
<dbReference type="NCBIfam" id="TIGR02800">
    <property type="entry name" value="propeller_TolB"/>
    <property type="match status" value="1"/>
</dbReference>
<evidence type="ECO:0000256" key="4">
    <source>
        <dbReference type="ARBA" id="ARBA00022764"/>
    </source>
</evidence>
<dbReference type="PANTHER" id="PTHR36842">
    <property type="entry name" value="PROTEIN TOLB HOMOLOG"/>
    <property type="match status" value="1"/>
</dbReference>
<dbReference type="RefSeq" id="WP_121458859.1">
    <property type="nucleotide sequence ID" value="NZ_JAANMQ010000015.1"/>
</dbReference>
<evidence type="ECO:0000256" key="5">
    <source>
        <dbReference type="HAMAP-Rule" id="MF_00671"/>
    </source>
</evidence>
<dbReference type="Proteomes" id="UP000270626">
    <property type="component" value="Unassembled WGS sequence"/>
</dbReference>